<dbReference type="Pfam" id="PF04324">
    <property type="entry name" value="Fer2_BFD"/>
    <property type="match status" value="1"/>
</dbReference>
<comment type="cofactor">
    <cofactor evidence="1">
        <name>FAD</name>
        <dbReference type="ChEBI" id="CHEBI:57692"/>
    </cofactor>
</comment>
<dbReference type="Pfam" id="PF07992">
    <property type="entry name" value="Pyr_redox_2"/>
    <property type="match status" value="1"/>
</dbReference>
<dbReference type="GO" id="GO:0016491">
    <property type="term" value="F:oxidoreductase activity"/>
    <property type="evidence" value="ECO:0007669"/>
    <property type="project" value="InterPro"/>
</dbReference>
<dbReference type="SUPFAM" id="SSF51905">
    <property type="entry name" value="FAD/NAD(P)-binding domain"/>
    <property type="match status" value="1"/>
</dbReference>
<dbReference type="PANTHER" id="PTHR43429">
    <property type="entry name" value="PYRIDINE NUCLEOTIDE-DISULFIDE OXIDOREDUCTASE DOMAIN-CONTAINING"/>
    <property type="match status" value="1"/>
</dbReference>
<protein>
    <submittedName>
        <fullName evidence="6">Assimilatory nitrate reductase electron transfer subunit</fullName>
    </submittedName>
</protein>
<evidence type="ECO:0000313" key="6">
    <source>
        <dbReference type="EMBL" id="SDP92021.1"/>
    </source>
</evidence>
<accession>A0A1H0WN55</accession>
<keyword evidence="3" id="KW-0274">FAD</keyword>
<dbReference type="InterPro" id="IPR016156">
    <property type="entry name" value="FAD/NAD-linked_Rdtase_dimer_sf"/>
</dbReference>
<evidence type="ECO:0000259" key="4">
    <source>
        <dbReference type="Pfam" id="PF04324"/>
    </source>
</evidence>
<dbReference type="InterPro" id="IPR041854">
    <property type="entry name" value="BFD-like_2Fe2S-bd_dom_sf"/>
</dbReference>
<dbReference type="STRING" id="405564.SAMN04487905_11358"/>
<feature type="domain" description="BFD-like [2Fe-2S]-binding" evidence="4">
    <location>
        <begin position="413"/>
        <end position="458"/>
    </location>
</feature>
<keyword evidence="7" id="KW-1185">Reference proteome</keyword>
<dbReference type="PRINTS" id="PR00368">
    <property type="entry name" value="FADPNR"/>
</dbReference>
<dbReference type="PRINTS" id="PR00411">
    <property type="entry name" value="PNDRDTASEI"/>
</dbReference>
<dbReference type="InterPro" id="IPR023753">
    <property type="entry name" value="FAD/NAD-binding_dom"/>
</dbReference>
<name>A0A1H0WN55_9ACTN</name>
<dbReference type="InterPro" id="IPR036188">
    <property type="entry name" value="FAD/NAD-bd_sf"/>
</dbReference>
<dbReference type="Gene3D" id="1.10.10.1100">
    <property type="entry name" value="BFD-like [2Fe-2S]-binding domain"/>
    <property type="match status" value="1"/>
</dbReference>
<organism evidence="6 7">
    <name type="scientific">Actinopolyspora xinjiangensis</name>
    <dbReference type="NCBI Taxonomy" id="405564"/>
    <lineage>
        <taxon>Bacteria</taxon>
        <taxon>Bacillati</taxon>
        <taxon>Actinomycetota</taxon>
        <taxon>Actinomycetes</taxon>
        <taxon>Actinopolysporales</taxon>
        <taxon>Actinopolysporaceae</taxon>
        <taxon>Actinopolyspora</taxon>
    </lineage>
</organism>
<dbReference type="RefSeq" id="WP_092603993.1">
    <property type="nucleotide sequence ID" value="NZ_FNJR01000013.1"/>
</dbReference>
<proteinExistence type="predicted"/>
<dbReference type="InterPro" id="IPR007419">
    <property type="entry name" value="BFD-like_2Fe2S-bd_dom"/>
</dbReference>
<gene>
    <name evidence="6" type="ORF">SAMN04487905_11358</name>
</gene>
<reference evidence="7" key="1">
    <citation type="submission" date="2016-10" db="EMBL/GenBank/DDBJ databases">
        <authorList>
            <person name="Varghese N."/>
            <person name="Submissions S."/>
        </authorList>
    </citation>
    <scope>NUCLEOTIDE SEQUENCE [LARGE SCALE GENOMIC DNA]</scope>
    <source>
        <strain evidence="7">DSM 46732</strain>
    </source>
</reference>
<dbReference type="OrthoDB" id="9768666at2"/>
<evidence type="ECO:0000313" key="7">
    <source>
        <dbReference type="Proteomes" id="UP000199497"/>
    </source>
</evidence>
<dbReference type="AlphaFoldDB" id="A0A1H0WN55"/>
<dbReference type="Proteomes" id="UP000199497">
    <property type="component" value="Unassembled WGS sequence"/>
</dbReference>
<evidence type="ECO:0000256" key="1">
    <source>
        <dbReference type="ARBA" id="ARBA00001974"/>
    </source>
</evidence>
<evidence type="ECO:0000256" key="3">
    <source>
        <dbReference type="ARBA" id="ARBA00022827"/>
    </source>
</evidence>
<dbReference type="PANTHER" id="PTHR43429:SF3">
    <property type="entry name" value="NITRITE REDUCTASE [NAD(P)H]"/>
    <property type="match status" value="1"/>
</dbReference>
<dbReference type="Gene3D" id="3.50.50.60">
    <property type="entry name" value="FAD/NAD(P)-binding domain"/>
    <property type="match status" value="2"/>
</dbReference>
<keyword evidence="2" id="KW-0285">Flavoprotein</keyword>
<dbReference type="SUPFAM" id="SSF55424">
    <property type="entry name" value="FAD/NAD-linked reductases, dimerisation (C-terminal) domain"/>
    <property type="match status" value="1"/>
</dbReference>
<dbReference type="EMBL" id="FNJR01000013">
    <property type="protein sequence ID" value="SDP92021.1"/>
    <property type="molecule type" value="Genomic_DNA"/>
</dbReference>
<evidence type="ECO:0000259" key="5">
    <source>
        <dbReference type="Pfam" id="PF07992"/>
    </source>
</evidence>
<evidence type="ECO:0000256" key="2">
    <source>
        <dbReference type="ARBA" id="ARBA00022630"/>
    </source>
</evidence>
<dbReference type="InterPro" id="IPR050260">
    <property type="entry name" value="FAD-bd_OxRdtase"/>
</dbReference>
<feature type="domain" description="FAD/NAD(P)-binding" evidence="5">
    <location>
        <begin position="3"/>
        <end position="285"/>
    </location>
</feature>
<sequence length="483" mass="50586">MSRLVIIGDCPASHRLVQRLLEQGYPGSITVLDAREHAPHNPVLLPAVLSAGLEPELAALPTHPEPVRVHRGTRVTGIDRQRRVVRTEHGRVHGYDTLVLATGTSPVAPDLPGIGDTTGSATRGIRWLRDPFECHRLHRELASDAVVTVLGGGPSGVETAHALALGGYEVSLVHRGQHLMRSRVDRAAADIVASTLRDNGVNVFTGETVAELLPGKLVLASGQAISTDALVPRTGTRPDTTLANEAGLRISRGIVVDAELRSSDPRVHALGSCAEPSGGDANSLDGHWEQAENLAGILLTGRAGSHRGGGELLRARGAGLELACIGDPELLTGESRRVEHVTINDPKRRRYARLALREDRVLAATLVGLPEAIAKLSQLYETGMPVPPDRLATLLGSPTRFEAAGHTTLDPVLCHCNNVSRSALTAAFHDGARDVPALASATRATTGCGSCVGAVRELCGALAASSSGHVPTGTDSPTQEGAA</sequence>